<feature type="compositionally biased region" description="Polar residues" evidence="6">
    <location>
        <begin position="115"/>
        <end position="132"/>
    </location>
</feature>
<comment type="caution">
    <text evidence="8">The sequence shown here is derived from an EMBL/GenBank/DDBJ whole genome shotgun (WGS) entry which is preliminary data.</text>
</comment>
<feature type="compositionally biased region" description="Polar residues" evidence="6">
    <location>
        <begin position="748"/>
        <end position="776"/>
    </location>
</feature>
<evidence type="ECO:0000256" key="3">
    <source>
        <dbReference type="ARBA" id="ARBA00023015"/>
    </source>
</evidence>
<sequence>MSTYDQDDLPQQQQPEASAASSSSATEPLACVSCRSRKLKCDRTKPACTRCVKVKNECVYPESRRKPTFKRRNVKELEARLAQVEDYLNQVNKTNEEVKVDPAVLLDEAEVPMSNFTFRPDTTSPEANTSGASDPPLSFDIPSFTTQDDGFFGSGFSGQLMGLGMSEALPPFEVMEELNNYFFETHYHYLPIVHQGRYFQAFYGPPMRKPPMCLQYAIWAISASGHVKYDSYADVFYKRARQYTEADEMKGDGEHFITIAHAQAWAIIANYEAKCMLFTRACMSSARTSRLIHMMGLDRLDKEGDDIPPTLGPITSWTELEERRRVFWGAFAIDAHASISTGWPSLIKTEEIITRLPASEEAFALGQEEKTVFLEEVFQGASFGGFSGAIVICQIFKTILRHIHGAKPSDHAEDLMHGEFWRRHRDLDNQLSSLFMFLPDSMRLPQNVRDPSAVHTNLNLHASIICLHHAALEMAEKHNLPDTVKHVGRTRLRTAAEEIVNIIKITSHHTTLFKSQLCALSLYCATTVYVYLAKDDPVSGLSPVDISNLKIVISAMEAIGRVHMLTCAFLQQACLDIERNNLSAHIQLPSLAKYRNLFGGPSSHIPLLARSPVSRHTEAATPLPGRLPLERPKGVPRPSTLKMTKGQPSFTGLGPVDRAIKGHTQSECFQPVLGAATRNVAPIVSEAANHKRKRMSPSPGPGASVAGGFNVPNHVASSSGSLGGHLGVGVWRTGDMSQMLDGAFNLPDRTNSSASSPAQRGATTETLSASSHTSPSLGLGNTPEENRIDLRQFQARIVAPLWETTEGGVFERLTETFGTFANDGSDAWTILDGKLNWTDEGPPGNQ</sequence>
<dbReference type="InterPro" id="IPR007219">
    <property type="entry name" value="XnlR_reg_dom"/>
</dbReference>
<dbReference type="InterPro" id="IPR050815">
    <property type="entry name" value="TF_fung"/>
</dbReference>
<protein>
    <submittedName>
        <fullName evidence="8">Citrinin biosynthesis transcriptional activator mrl3-like protein</fullName>
    </submittedName>
</protein>
<reference evidence="8 9" key="1">
    <citation type="submission" date="2024-01" db="EMBL/GenBank/DDBJ databases">
        <title>Complete genome of Cladobotryum mycophilum ATHUM6906.</title>
        <authorList>
            <person name="Christinaki A.C."/>
            <person name="Myridakis A.I."/>
            <person name="Kouvelis V.N."/>
        </authorList>
    </citation>
    <scope>NUCLEOTIDE SEQUENCE [LARGE SCALE GENOMIC DNA]</scope>
    <source>
        <strain evidence="8 9">ATHUM6906</strain>
    </source>
</reference>
<dbReference type="EMBL" id="JAVFKD010000015">
    <property type="protein sequence ID" value="KAK5989095.1"/>
    <property type="molecule type" value="Genomic_DNA"/>
</dbReference>
<dbReference type="PROSITE" id="PS00463">
    <property type="entry name" value="ZN2_CY6_FUNGAL_1"/>
    <property type="match status" value="1"/>
</dbReference>
<dbReference type="InterPro" id="IPR001138">
    <property type="entry name" value="Zn2Cys6_DnaBD"/>
</dbReference>
<comment type="subcellular location">
    <subcellularLocation>
        <location evidence="1">Nucleus</location>
    </subcellularLocation>
</comment>
<keyword evidence="5" id="KW-0539">Nucleus</keyword>
<dbReference type="PANTHER" id="PTHR47338">
    <property type="entry name" value="ZN(II)2CYS6 TRANSCRIPTION FACTOR (EUROFUNG)-RELATED"/>
    <property type="match status" value="1"/>
</dbReference>
<keyword evidence="4" id="KW-0804">Transcription</keyword>
<feature type="region of interest" description="Disordered" evidence="6">
    <location>
        <begin position="1"/>
        <end position="29"/>
    </location>
</feature>
<evidence type="ECO:0000256" key="4">
    <source>
        <dbReference type="ARBA" id="ARBA00023163"/>
    </source>
</evidence>
<keyword evidence="9" id="KW-1185">Reference proteome</keyword>
<dbReference type="InterPro" id="IPR036864">
    <property type="entry name" value="Zn2-C6_fun-type_DNA-bd_sf"/>
</dbReference>
<proteinExistence type="predicted"/>
<name>A0ABR0SAA4_9HYPO</name>
<evidence type="ECO:0000259" key="7">
    <source>
        <dbReference type="PROSITE" id="PS50048"/>
    </source>
</evidence>
<dbReference type="SMART" id="SM00906">
    <property type="entry name" value="Fungal_trans"/>
    <property type="match status" value="1"/>
</dbReference>
<evidence type="ECO:0000256" key="5">
    <source>
        <dbReference type="ARBA" id="ARBA00023242"/>
    </source>
</evidence>
<keyword evidence="3" id="KW-0805">Transcription regulation</keyword>
<dbReference type="SUPFAM" id="SSF57701">
    <property type="entry name" value="Zn2/Cys6 DNA-binding domain"/>
    <property type="match status" value="1"/>
</dbReference>
<organism evidence="8 9">
    <name type="scientific">Cladobotryum mycophilum</name>
    <dbReference type="NCBI Taxonomy" id="491253"/>
    <lineage>
        <taxon>Eukaryota</taxon>
        <taxon>Fungi</taxon>
        <taxon>Dikarya</taxon>
        <taxon>Ascomycota</taxon>
        <taxon>Pezizomycotina</taxon>
        <taxon>Sordariomycetes</taxon>
        <taxon>Hypocreomycetidae</taxon>
        <taxon>Hypocreales</taxon>
        <taxon>Hypocreaceae</taxon>
        <taxon>Cladobotryum</taxon>
    </lineage>
</organism>
<dbReference type="CDD" id="cd12148">
    <property type="entry name" value="fungal_TF_MHR"/>
    <property type="match status" value="1"/>
</dbReference>
<dbReference type="SMART" id="SM00066">
    <property type="entry name" value="GAL4"/>
    <property type="match status" value="1"/>
</dbReference>
<evidence type="ECO:0000256" key="2">
    <source>
        <dbReference type="ARBA" id="ARBA00022723"/>
    </source>
</evidence>
<evidence type="ECO:0000313" key="9">
    <source>
        <dbReference type="Proteomes" id="UP001338125"/>
    </source>
</evidence>
<feature type="region of interest" description="Disordered" evidence="6">
    <location>
        <begin position="115"/>
        <end position="138"/>
    </location>
</feature>
<accession>A0ABR0SAA4</accession>
<feature type="region of interest" description="Disordered" evidence="6">
    <location>
        <begin position="688"/>
        <end position="709"/>
    </location>
</feature>
<keyword evidence="2" id="KW-0479">Metal-binding</keyword>
<dbReference type="PROSITE" id="PS50048">
    <property type="entry name" value="ZN2_CY6_FUNGAL_2"/>
    <property type="match status" value="1"/>
</dbReference>
<dbReference type="Pfam" id="PF00172">
    <property type="entry name" value="Zn_clus"/>
    <property type="match status" value="1"/>
</dbReference>
<evidence type="ECO:0000256" key="1">
    <source>
        <dbReference type="ARBA" id="ARBA00004123"/>
    </source>
</evidence>
<dbReference type="Pfam" id="PF04082">
    <property type="entry name" value="Fungal_trans"/>
    <property type="match status" value="1"/>
</dbReference>
<feature type="domain" description="Zn(2)-C6 fungal-type" evidence="7">
    <location>
        <begin position="30"/>
        <end position="60"/>
    </location>
</feature>
<gene>
    <name evidence="8" type="ORF">PT974_10593</name>
</gene>
<feature type="compositionally biased region" description="Low complexity" evidence="6">
    <location>
        <begin position="9"/>
        <end position="25"/>
    </location>
</feature>
<feature type="region of interest" description="Disordered" evidence="6">
    <location>
        <begin position="616"/>
        <end position="652"/>
    </location>
</feature>
<dbReference type="Proteomes" id="UP001338125">
    <property type="component" value="Unassembled WGS sequence"/>
</dbReference>
<dbReference type="Gene3D" id="4.10.240.10">
    <property type="entry name" value="Zn(2)-C6 fungal-type DNA-binding domain"/>
    <property type="match status" value="1"/>
</dbReference>
<evidence type="ECO:0000256" key="6">
    <source>
        <dbReference type="SAM" id="MobiDB-lite"/>
    </source>
</evidence>
<dbReference type="PANTHER" id="PTHR47338:SF10">
    <property type="entry name" value="TRANSCRIPTION FACTOR DOMAIN-CONTAINING PROTEIN-RELATED"/>
    <property type="match status" value="1"/>
</dbReference>
<feature type="region of interest" description="Disordered" evidence="6">
    <location>
        <begin position="742"/>
        <end position="784"/>
    </location>
</feature>
<evidence type="ECO:0000313" key="8">
    <source>
        <dbReference type="EMBL" id="KAK5989095.1"/>
    </source>
</evidence>
<dbReference type="CDD" id="cd00067">
    <property type="entry name" value="GAL4"/>
    <property type="match status" value="1"/>
</dbReference>